<feature type="transmembrane region" description="Helical" evidence="1">
    <location>
        <begin position="78"/>
        <end position="99"/>
    </location>
</feature>
<protein>
    <submittedName>
        <fullName evidence="2">Uncharacterized protein</fullName>
    </submittedName>
</protein>
<dbReference type="STRING" id="519442.Huta_1844"/>
<evidence type="ECO:0000313" key="3">
    <source>
        <dbReference type="Proteomes" id="UP000002071"/>
    </source>
</evidence>
<dbReference type="AlphaFoldDB" id="C7NSC7"/>
<sequence length="146" mass="15594">MTVSRTIERMVAFVTRVTSHRTLGVGTGALAGMGAFMYSNEGLLPPAVPGWVPVVVLCLAGVYTVVLSTSLSRSIRALLIAFVTAIGTLFLASVLPVWVLPYGRGGADIALVYFLRQALLGTLMALLVIFLGSYFATLFVAGYFDW</sequence>
<dbReference type="EMBL" id="CP001687">
    <property type="protein sequence ID" value="ACV12014.1"/>
    <property type="molecule type" value="Genomic_DNA"/>
</dbReference>
<dbReference type="eggNOG" id="ENOG502N5CV">
    <property type="taxonomic scope" value="Archaea"/>
</dbReference>
<reference evidence="2 3" key="1">
    <citation type="journal article" date="2009" name="Stand. Genomic Sci.">
        <title>Complete genome sequence of Halorhabdus utahensis type strain (AX-2).</title>
        <authorList>
            <person name="Anderson I."/>
            <person name="Tindall B.J."/>
            <person name="Pomrenke H."/>
            <person name="Goker M."/>
            <person name="Lapidus A."/>
            <person name="Nolan M."/>
            <person name="Copeland A."/>
            <person name="Glavina Del Rio T."/>
            <person name="Chen F."/>
            <person name="Tice H."/>
            <person name="Cheng J.F."/>
            <person name="Lucas S."/>
            <person name="Chertkov O."/>
            <person name="Bruce D."/>
            <person name="Brettin T."/>
            <person name="Detter J.C."/>
            <person name="Han C."/>
            <person name="Goodwin L."/>
            <person name="Land M."/>
            <person name="Hauser L."/>
            <person name="Chang Y.J."/>
            <person name="Jeffries C.D."/>
            <person name="Pitluck S."/>
            <person name="Pati A."/>
            <person name="Mavromatis K."/>
            <person name="Ivanova N."/>
            <person name="Ovchinnikova G."/>
            <person name="Chen A."/>
            <person name="Palaniappan K."/>
            <person name="Chain P."/>
            <person name="Rohde M."/>
            <person name="Bristow J."/>
            <person name="Eisen J.A."/>
            <person name="Markowitz V."/>
            <person name="Hugenholtz P."/>
            <person name="Kyrpides N.C."/>
            <person name="Klenk H.P."/>
        </authorList>
    </citation>
    <scope>NUCLEOTIDE SEQUENCE [LARGE SCALE GENOMIC DNA]</scope>
    <source>
        <strain evidence="3">DSM 12940 / JCM 11049 / AX-2</strain>
    </source>
</reference>
<feature type="transmembrane region" description="Helical" evidence="1">
    <location>
        <begin position="119"/>
        <end position="144"/>
    </location>
</feature>
<name>C7NSC7_HALUD</name>
<keyword evidence="1" id="KW-0472">Membrane</keyword>
<keyword evidence="1" id="KW-1133">Transmembrane helix</keyword>
<dbReference type="Proteomes" id="UP000002071">
    <property type="component" value="Chromosome"/>
</dbReference>
<gene>
    <name evidence="2" type="ordered locus">Huta_1844</name>
</gene>
<dbReference type="KEGG" id="hut:Huta_1844"/>
<evidence type="ECO:0000313" key="2">
    <source>
        <dbReference type="EMBL" id="ACV12014.1"/>
    </source>
</evidence>
<organism evidence="2 3">
    <name type="scientific">Halorhabdus utahensis (strain DSM 12940 / JCM 11049 / AX-2)</name>
    <dbReference type="NCBI Taxonomy" id="519442"/>
    <lineage>
        <taxon>Archaea</taxon>
        <taxon>Methanobacteriati</taxon>
        <taxon>Methanobacteriota</taxon>
        <taxon>Stenosarchaea group</taxon>
        <taxon>Halobacteria</taxon>
        <taxon>Halobacteriales</taxon>
        <taxon>Haloarculaceae</taxon>
        <taxon>Halorhabdus</taxon>
    </lineage>
</organism>
<keyword evidence="3" id="KW-1185">Reference proteome</keyword>
<dbReference type="GeneID" id="8384135"/>
<dbReference type="HOGENOM" id="CLU_1773142_0_0_2"/>
<proteinExistence type="predicted"/>
<dbReference type="RefSeq" id="WP_015789586.1">
    <property type="nucleotide sequence ID" value="NC_013158.1"/>
</dbReference>
<evidence type="ECO:0000256" key="1">
    <source>
        <dbReference type="SAM" id="Phobius"/>
    </source>
</evidence>
<feature type="transmembrane region" description="Helical" evidence="1">
    <location>
        <begin position="51"/>
        <end position="71"/>
    </location>
</feature>
<feature type="transmembrane region" description="Helical" evidence="1">
    <location>
        <begin position="21"/>
        <end position="39"/>
    </location>
</feature>
<keyword evidence="1" id="KW-0812">Transmembrane</keyword>
<dbReference type="OrthoDB" id="270220at2157"/>
<accession>C7NSC7</accession>